<dbReference type="UniPathway" id="UPA00906">
    <property type="reaction ID" value="UER00895"/>
</dbReference>
<feature type="binding site" evidence="13">
    <location>
        <position position="260"/>
    </location>
    <ligand>
        <name>L-serine</name>
        <dbReference type="ChEBI" id="CHEBI:33384"/>
    </ligand>
</feature>
<comment type="function">
    <text evidence="12">Catalyzes the attachment of serine to tRNA(Ser). Is also able to aminoacylate tRNA(Sec) with serine, to form the misacylated tRNA L-seryl-tRNA(Sec), which will be further converted into selenocysteinyl-tRNA(Sec).</text>
</comment>
<feature type="binding site" evidence="12 13">
    <location>
        <position position="283"/>
    </location>
    <ligand>
        <name>L-serine</name>
        <dbReference type="ChEBI" id="CHEBI:33384"/>
    </ligand>
</feature>
<dbReference type="NCBIfam" id="TIGR00414">
    <property type="entry name" value="serS"/>
    <property type="match status" value="1"/>
</dbReference>
<dbReference type="InterPro" id="IPR010978">
    <property type="entry name" value="tRNA-bd_arm"/>
</dbReference>
<dbReference type="PANTHER" id="PTHR43697">
    <property type="entry name" value="SERYL-TRNA SYNTHETASE"/>
    <property type="match status" value="1"/>
</dbReference>
<gene>
    <name evidence="12" type="primary">serS</name>
    <name evidence="16" type="ORF">FD145_151</name>
</gene>
<proteinExistence type="inferred from homology"/>
<evidence type="ECO:0000256" key="11">
    <source>
        <dbReference type="ARBA" id="ARBA00048823"/>
    </source>
</evidence>
<dbReference type="SUPFAM" id="SSF55681">
    <property type="entry name" value="Class II aaRS and biotin synthetases"/>
    <property type="match status" value="1"/>
</dbReference>
<dbReference type="PANTHER" id="PTHR43697:SF1">
    <property type="entry name" value="SERINE--TRNA LIGASE"/>
    <property type="match status" value="1"/>
</dbReference>
<evidence type="ECO:0000256" key="5">
    <source>
        <dbReference type="ARBA" id="ARBA00022598"/>
    </source>
</evidence>
<dbReference type="EC" id="6.1.1.11" evidence="12"/>
<comment type="subunit">
    <text evidence="12">Homodimer. The tRNA molecule binds across the dimer.</text>
</comment>
<keyword evidence="8 12" id="KW-0648">Protein biosynthesis</keyword>
<feature type="binding site" evidence="13">
    <location>
        <position position="231"/>
    </location>
    <ligand>
        <name>L-serine</name>
        <dbReference type="ChEBI" id="CHEBI:33384"/>
    </ligand>
</feature>
<evidence type="ECO:0000256" key="8">
    <source>
        <dbReference type="ARBA" id="ARBA00022917"/>
    </source>
</evidence>
<reference evidence="16 17" key="1">
    <citation type="submission" date="2019-12" db="EMBL/GenBank/DDBJ databases">
        <authorList>
            <person name="Wolfe R."/>
            <person name="Danczak R."/>
            <person name="Wilkins M."/>
        </authorList>
    </citation>
    <scope>NUCLEOTIDE SEQUENCE [LARGE SCALE GENOMIC DNA]</scope>
    <source>
        <strain evidence="16">X2_MaxBin.013</strain>
    </source>
</reference>
<protein>
    <recommendedName>
        <fullName evidence="12">Serine--tRNA ligase</fullName>
        <ecNumber evidence="12">6.1.1.11</ecNumber>
    </recommendedName>
    <alternativeName>
        <fullName evidence="12">Seryl-tRNA synthetase</fullName>
        <shortName evidence="12">SerRS</shortName>
    </alternativeName>
    <alternativeName>
        <fullName evidence="12">Seryl-tRNA(Ser/Sec) synthetase</fullName>
    </alternativeName>
</protein>
<comment type="subcellular location">
    <subcellularLocation>
        <location evidence="1 12">Cytoplasm</location>
    </subcellularLocation>
</comment>
<keyword evidence="6 12" id="KW-0547">Nucleotide-binding</keyword>
<evidence type="ECO:0000256" key="1">
    <source>
        <dbReference type="ARBA" id="ARBA00004496"/>
    </source>
</evidence>
<feature type="binding site" evidence="12">
    <location>
        <begin position="231"/>
        <end position="233"/>
    </location>
    <ligand>
        <name>L-serine</name>
        <dbReference type="ChEBI" id="CHEBI:33384"/>
    </ligand>
</feature>
<dbReference type="PIRSF" id="PIRSF001529">
    <property type="entry name" value="Ser-tRNA-synth_IIa"/>
    <property type="match status" value="1"/>
</dbReference>
<dbReference type="InterPro" id="IPR045864">
    <property type="entry name" value="aa-tRNA-synth_II/BPL/LPL"/>
</dbReference>
<keyword evidence="9 12" id="KW-0030">Aminoacyl-tRNA synthetase</keyword>
<keyword evidence="5 12" id="KW-0436">Ligase</keyword>
<dbReference type="AlphaFoldDB" id="A0A833L2L2"/>
<dbReference type="PRINTS" id="PR00981">
    <property type="entry name" value="TRNASYNTHSER"/>
</dbReference>
<dbReference type="InterPro" id="IPR015866">
    <property type="entry name" value="Ser-tRNA-synth_1_N"/>
</dbReference>
<keyword evidence="4 12" id="KW-0963">Cytoplasm</keyword>
<evidence type="ECO:0000256" key="6">
    <source>
        <dbReference type="ARBA" id="ARBA00022741"/>
    </source>
</evidence>
<dbReference type="InterPro" id="IPR042103">
    <property type="entry name" value="SerRS_1_N_sf"/>
</dbReference>
<dbReference type="Pfam" id="PF00587">
    <property type="entry name" value="tRNA-synt_2b"/>
    <property type="match status" value="1"/>
</dbReference>
<dbReference type="InterPro" id="IPR002314">
    <property type="entry name" value="aa-tRNA-synt_IIb"/>
</dbReference>
<evidence type="ECO:0000256" key="14">
    <source>
        <dbReference type="PIRSR" id="PIRSR001529-2"/>
    </source>
</evidence>
<dbReference type="GO" id="GO:0005524">
    <property type="term" value="F:ATP binding"/>
    <property type="evidence" value="ECO:0007669"/>
    <property type="project" value="UniProtKB-UniRule"/>
</dbReference>
<dbReference type="SUPFAM" id="SSF46589">
    <property type="entry name" value="tRNA-binding arm"/>
    <property type="match status" value="1"/>
</dbReference>
<comment type="similarity">
    <text evidence="3 12">Belongs to the class-II aminoacyl-tRNA synthetase family. Type-1 seryl-tRNA synthetase subfamily.</text>
</comment>
<feature type="domain" description="Aminoacyl-transfer RNA synthetases class-II family profile" evidence="15">
    <location>
        <begin position="173"/>
        <end position="407"/>
    </location>
</feature>
<name>A0A833L2L2_UNCSA</name>
<dbReference type="CDD" id="cd00770">
    <property type="entry name" value="SerRS_core"/>
    <property type="match status" value="1"/>
</dbReference>
<dbReference type="Gene3D" id="3.30.930.10">
    <property type="entry name" value="Bira Bifunctional Protein, Domain 2"/>
    <property type="match status" value="1"/>
</dbReference>
<evidence type="ECO:0000256" key="12">
    <source>
        <dbReference type="HAMAP-Rule" id="MF_00176"/>
    </source>
</evidence>
<accession>A0A833L2L2</accession>
<evidence type="ECO:0000256" key="9">
    <source>
        <dbReference type="ARBA" id="ARBA00023146"/>
    </source>
</evidence>
<evidence type="ECO:0000313" key="16">
    <source>
        <dbReference type="EMBL" id="KAF0135325.1"/>
    </source>
</evidence>
<comment type="catalytic activity">
    <reaction evidence="10 12">
        <text>tRNA(Sec) + L-serine + ATP = L-seryl-tRNA(Sec) + AMP + diphosphate + H(+)</text>
        <dbReference type="Rhea" id="RHEA:42580"/>
        <dbReference type="Rhea" id="RHEA-COMP:9742"/>
        <dbReference type="Rhea" id="RHEA-COMP:10128"/>
        <dbReference type="ChEBI" id="CHEBI:15378"/>
        <dbReference type="ChEBI" id="CHEBI:30616"/>
        <dbReference type="ChEBI" id="CHEBI:33019"/>
        <dbReference type="ChEBI" id="CHEBI:33384"/>
        <dbReference type="ChEBI" id="CHEBI:78442"/>
        <dbReference type="ChEBI" id="CHEBI:78533"/>
        <dbReference type="ChEBI" id="CHEBI:456215"/>
        <dbReference type="EC" id="6.1.1.11"/>
    </reaction>
</comment>
<dbReference type="Pfam" id="PF02403">
    <property type="entry name" value="Seryl_tRNA_N"/>
    <property type="match status" value="1"/>
</dbReference>
<comment type="domain">
    <text evidence="12">Consists of two distinct domains, a catalytic core and a N-terminal extension that is involved in tRNA binding.</text>
</comment>
<comment type="caution">
    <text evidence="16">The sequence shown here is derived from an EMBL/GenBank/DDBJ whole genome shotgun (WGS) entry which is preliminary data.</text>
</comment>
<evidence type="ECO:0000256" key="7">
    <source>
        <dbReference type="ARBA" id="ARBA00022840"/>
    </source>
</evidence>
<evidence type="ECO:0000256" key="4">
    <source>
        <dbReference type="ARBA" id="ARBA00022490"/>
    </source>
</evidence>
<dbReference type="GO" id="GO:0006434">
    <property type="term" value="P:seryl-tRNA aminoacylation"/>
    <property type="evidence" value="ECO:0007669"/>
    <property type="project" value="UniProtKB-UniRule"/>
</dbReference>
<dbReference type="EMBL" id="WPAF01000001">
    <property type="protein sequence ID" value="KAF0135325.1"/>
    <property type="molecule type" value="Genomic_DNA"/>
</dbReference>
<evidence type="ECO:0000256" key="2">
    <source>
        <dbReference type="ARBA" id="ARBA00005045"/>
    </source>
</evidence>
<feature type="binding site" evidence="13">
    <location>
        <position position="380"/>
    </location>
    <ligand>
        <name>L-serine</name>
        <dbReference type="ChEBI" id="CHEBI:33384"/>
    </ligand>
</feature>
<sequence length="415" mass="47555">MLDPKLLRNNPDKVREALKIRKADTILVDKFIEVDKRWRTLVFDSDELKKKRNEYSDKVGLMKKSGEDAKSIIAETKIIGDKIKDIDEDLKIVEEELNQIILFMPNIPHHTVPTGMDERDNLEIRKWGEIKKLDFTPKSHHEIGEDAGILSFDQAVKLSGSRFVVYRGMGAALERALINFMLDTHTKENGYVEVFAPVLVKKECMIGTGQLPKFGEEMFCTKDESFYLIPTAEVSVTNLHRDEIIEGLPKKYCCFSPCFRKEAGSYGKDVRGIMRQHQFNKVELVKFVEPENSYDELEKLTLDAEKILQKLELPYRIVALCAGDLGFAAAKTYDIEVWFPSEDRYREISSCSNFEDFQARRAGIRYKKGASKPEYLHTLNGSGLAVGRTFAAILENYQNRDGSFEVPEVLKPYLK</sequence>
<dbReference type="Proteomes" id="UP000488506">
    <property type="component" value="Unassembled WGS sequence"/>
</dbReference>
<evidence type="ECO:0000259" key="15">
    <source>
        <dbReference type="PROSITE" id="PS50862"/>
    </source>
</evidence>
<feature type="binding site" evidence="12 14">
    <location>
        <begin position="260"/>
        <end position="262"/>
    </location>
    <ligand>
        <name>ATP</name>
        <dbReference type="ChEBI" id="CHEBI:30616"/>
    </ligand>
</feature>
<evidence type="ECO:0000313" key="17">
    <source>
        <dbReference type="Proteomes" id="UP000488506"/>
    </source>
</evidence>
<dbReference type="GO" id="GO:0016260">
    <property type="term" value="P:selenocysteine biosynthetic process"/>
    <property type="evidence" value="ECO:0007669"/>
    <property type="project" value="UniProtKB-UniRule"/>
</dbReference>
<evidence type="ECO:0000256" key="10">
    <source>
        <dbReference type="ARBA" id="ARBA00047929"/>
    </source>
</evidence>
<comment type="pathway">
    <text evidence="2 12">Aminoacyl-tRNA biosynthesis; selenocysteinyl-tRNA(Sec) biosynthesis; L-seryl-tRNA(Sec) from L-serine and tRNA(Sec): step 1/1.</text>
</comment>
<dbReference type="Gene3D" id="1.10.287.40">
    <property type="entry name" value="Serine-tRNA synthetase, tRNA binding domain"/>
    <property type="match status" value="1"/>
</dbReference>
<comment type="catalytic activity">
    <reaction evidence="11 12">
        <text>tRNA(Ser) + L-serine + ATP = L-seryl-tRNA(Ser) + AMP + diphosphate + H(+)</text>
        <dbReference type="Rhea" id="RHEA:12292"/>
        <dbReference type="Rhea" id="RHEA-COMP:9669"/>
        <dbReference type="Rhea" id="RHEA-COMP:9703"/>
        <dbReference type="ChEBI" id="CHEBI:15378"/>
        <dbReference type="ChEBI" id="CHEBI:30616"/>
        <dbReference type="ChEBI" id="CHEBI:33019"/>
        <dbReference type="ChEBI" id="CHEBI:33384"/>
        <dbReference type="ChEBI" id="CHEBI:78442"/>
        <dbReference type="ChEBI" id="CHEBI:78533"/>
        <dbReference type="ChEBI" id="CHEBI:456215"/>
        <dbReference type="EC" id="6.1.1.11"/>
    </reaction>
</comment>
<dbReference type="InterPro" id="IPR002317">
    <property type="entry name" value="Ser-tRNA-ligase_type_1"/>
</dbReference>
<dbReference type="GO" id="GO:0005737">
    <property type="term" value="C:cytoplasm"/>
    <property type="evidence" value="ECO:0007669"/>
    <property type="project" value="UniProtKB-SubCell"/>
</dbReference>
<feature type="binding site" evidence="12">
    <location>
        <position position="382"/>
    </location>
    <ligand>
        <name>L-serine</name>
        <dbReference type="ChEBI" id="CHEBI:33384"/>
    </ligand>
</feature>
<dbReference type="HAMAP" id="MF_00176">
    <property type="entry name" value="Ser_tRNA_synth_type1"/>
    <property type="match status" value="1"/>
</dbReference>
<evidence type="ECO:0000256" key="3">
    <source>
        <dbReference type="ARBA" id="ARBA00010728"/>
    </source>
</evidence>
<dbReference type="InterPro" id="IPR006195">
    <property type="entry name" value="aa-tRNA-synth_II"/>
</dbReference>
<keyword evidence="7 12" id="KW-0067">ATP-binding</keyword>
<organism evidence="16 17">
    <name type="scientific">Candidatus Saganbacteria bacterium</name>
    <dbReference type="NCBI Taxonomy" id="2575572"/>
    <lineage>
        <taxon>Bacteria</taxon>
        <taxon>Bacillati</taxon>
        <taxon>Saganbacteria</taxon>
    </lineage>
</organism>
<feature type="binding site" evidence="12 14">
    <location>
        <begin position="347"/>
        <end position="350"/>
    </location>
    <ligand>
        <name>ATP</name>
        <dbReference type="ChEBI" id="CHEBI:30616"/>
    </ligand>
</feature>
<dbReference type="GO" id="GO:0004828">
    <property type="term" value="F:serine-tRNA ligase activity"/>
    <property type="evidence" value="ECO:0007669"/>
    <property type="project" value="UniProtKB-UniRule"/>
</dbReference>
<evidence type="ECO:0000256" key="13">
    <source>
        <dbReference type="PIRSR" id="PIRSR001529-1"/>
    </source>
</evidence>
<dbReference type="InterPro" id="IPR033729">
    <property type="entry name" value="SerRS_core"/>
</dbReference>
<dbReference type="PROSITE" id="PS50862">
    <property type="entry name" value="AA_TRNA_LIGASE_II"/>
    <property type="match status" value="1"/>
</dbReference>
<comment type="caution">
    <text evidence="12">Lacks conserved residue(s) required for the propagation of feature annotation.</text>
</comment>